<dbReference type="EMBL" id="CP003282">
    <property type="protein sequence ID" value="AFG36250.1"/>
    <property type="molecule type" value="Genomic_DNA"/>
</dbReference>
<dbReference type="InterPro" id="IPR045062">
    <property type="entry name" value="Cyt_c_biogenesis_CcsA/CcmC"/>
</dbReference>
<feature type="transmembrane region" description="Helical" evidence="7">
    <location>
        <begin position="238"/>
        <end position="255"/>
    </location>
</feature>
<keyword evidence="5 7" id="KW-0472">Membrane</keyword>
<evidence type="ECO:0000313" key="9">
    <source>
        <dbReference type="EMBL" id="AFG36250.1"/>
    </source>
</evidence>
<feature type="region of interest" description="Disordered" evidence="6">
    <location>
        <begin position="268"/>
        <end position="309"/>
    </location>
</feature>
<dbReference type="AlphaFoldDB" id="H9UFF7"/>
<feature type="domain" description="Cytochrome c assembly protein" evidence="8">
    <location>
        <begin position="66"/>
        <end position="257"/>
    </location>
</feature>
<dbReference type="RefSeq" id="WP_014454248.1">
    <property type="nucleotide sequence ID" value="NC_017098.1"/>
</dbReference>
<feature type="transmembrane region" description="Helical" evidence="7">
    <location>
        <begin position="201"/>
        <end position="226"/>
    </location>
</feature>
<protein>
    <submittedName>
        <fullName evidence="9">ABC-type transport system involved in cytochrome c biogenesis, permease component</fullName>
    </submittedName>
</protein>
<gene>
    <name evidence="9" type="ordered locus">Spiaf_0141</name>
</gene>
<dbReference type="GO" id="GO:0017004">
    <property type="term" value="P:cytochrome complex assembly"/>
    <property type="evidence" value="ECO:0007669"/>
    <property type="project" value="UniProtKB-KW"/>
</dbReference>
<evidence type="ECO:0000256" key="4">
    <source>
        <dbReference type="ARBA" id="ARBA00022989"/>
    </source>
</evidence>
<evidence type="ECO:0000313" key="10">
    <source>
        <dbReference type="Proteomes" id="UP000007383"/>
    </source>
</evidence>
<evidence type="ECO:0000259" key="8">
    <source>
        <dbReference type="Pfam" id="PF01578"/>
    </source>
</evidence>
<dbReference type="Pfam" id="PF01578">
    <property type="entry name" value="Cytochrom_C_asm"/>
    <property type="match status" value="1"/>
</dbReference>
<accession>H9UFF7</accession>
<dbReference type="OrthoDB" id="9814290at2"/>
<keyword evidence="3" id="KW-0201">Cytochrome c-type biogenesis</keyword>
<feature type="transmembrane region" description="Helical" evidence="7">
    <location>
        <begin position="320"/>
        <end position="343"/>
    </location>
</feature>
<evidence type="ECO:0000256" key="1">
    <source>
        <dbReference type="ARBA" id="ARBA00004141"/>
    </source>
</evidence>
<evidence type="ECO:0000256" key="6">
    <source>
        <dbReference type="SAM" id="MobiDB-lite"/>
    </source>
</evidence>
<dbReference type="InterPro" id="IPR002541">
    <property type="entry name" value="Cyt_c_assembly"/>
</dbReference>
<evidence type="ECO:0000256" key="3">
    <source>
        <dbReference type="ARBA" id="ARBA00022748"/>
    </source>
</evidence>
<keyword evidence="10" id="KW-1185">Reference proteome</keyword>
<dbReference type="PANTHER" id="PTHR30071">
    <property type="entry name" value="HEME EXPORTER PROTEIN C"/>
    <property type="match status" value="1"/>
</dbReference>
<dbReference type="GO" id="GO:0005886">
    <property type="term" value="C:plasma membrane"/>
    <property type="evidence" value="ECO:0007669"/>
    <property type="project" value="TreeGrafter"/>
</dbReference>
<keyword evidence="2 7" id="KW-0812">Transmembrane</keyword>
<dbReference type="PATRIC" id="fig|889378.3.peg.144"/>
<keyword evidence="4 7" id="KW-1133">Transmembrane helix</keyword>
<dbReference type="KEGG" id="sfc:Spiaf_0141"/>
<dbReference type="PANTHER" id="PTHR30071:SF1">
    <property type="entry name" value="CYTOCHROME B_B6 PROTEIN-RELATED"/>
    <property type="match status" value="1"/>
</dbReference>
<feature type="compositionally biased region" description="Gly residues" evidence="6">
    <location>
        <begin position="268"/>
        <end position="287"/>
    </location>
</feature>
<dbReference type="HOGENOM" id="CLU_049710_2_4_12"/>
<evidence type="ECO:0000256" key="7">
    <source>
        <dbReference type="SAM" id="Phobius"/>
    </source>
</evidence>
<reference evidence="10" key="1">
    <citation type="journal article" date="2013" name="Stand. Genomic Sci.">
        <title>Complete genome sequence of the halophilic bacterium Spirochaeta africana type strain (Z-7692(T)) from the alkaline Lake Magadi in the East African Rift.</title>
        <authorList>
            <person name="Liolos K."/>
            <person name="Abt B."/>
            <person name="Scheuner C."/>
            <person name="Teshima H."/>
            <person name="Held B."/>
            <person name="Lapidus A."/>
            <person name="Nolan M."/>
            <person name="Lucas S."/>
            <person name="Deshpande S."/>
            <person name="Cheng J.F."/>
            <person name="Tapia R."/>
            <person name="Goodwin L.A."/>
            <person name="Pitluck S."/>
            <person name="Pagani I."/>
            <person name="Ivanova N."/>
            <person name="Mavromatis K."/>
            <person name="Mikhailova N."/>
            <person name="Huntemann M."/>
            <person name="Pati A."/>
            <person name="Chen A."/>
            <person name="Palaniappan K."/>
            <person name="Land M."/>
            <person name="Rohde M."/>
            <person name="Tindall B.J."/>
            <person name="Detter J.C."/>
            <person name="Goker M."/>
            <person name="Bristow J."/>
            <person name="Eisen J.A."/>
            <person name="Markowitz V."/>
            <person name="Hugenholtz P."/>
            <person name="Woyke T."/>
            <person name="Klenk H.P."/>
            <person name="Kyrpides N.C."/>
        </authorList>
    </citation>
    <scope>NUCLEOTIDE SEQUENCE</scope>
    <source>
        <strain evidence="10">ATCC 700263 / DSM 8902 / Z-7692</strain>
    </source>
</reference>
<feature type="transmembrane region" description="Helical" evidence="7">
    <location>
        <begin position="96"/>
        <end position="115"/>
    </location>
</feature>
<evidence type="ECO:0000256" key="5">
    <source>
        <dbReference type="ARBA" id="ARBA00023136"/>
    </source>
</evidence>
<feature type="transmembrane region" description="Helical" evidence="7">
    <location>
        <begin position="54"/>
        <end position="76"/>
    </location>
</feature>
<proteinExistence type="predicted"/>
<feature type="transmembrane region" description="Helical" evidence="7">
    <location>
        <begin position="127"/>
        <end position="157"/>
    </location>
</feature>
<dbReference type="STRING" id="889378.Spiaf_0141"/>
<sequence length="349" mass="36110">MTQLLMVGAGLSAAAGTARAFGVFGMQRRWLERMTRLERLVPLTGLLYLTLRSLAAGFPALAGTDAVLVIIATLLLPAAEISTRRSPAGVQGVLRLWGAVTAAGLLLLAMFPGIATTPSAPVPALRSAWLVLHVGATLAGEAFFLVGAGAALASVLAGRQARRMAGSPADPAVWTFGRERPEGAEGRLVALRKKAVAYHRVSAAAISVGYPLFTLGALVFGALWAFRAWGRYWAWDPKEVWALVTWLVYTLYLHLQLLGGSGSRAGAGTNGGAPAGTGSGEVAGGTTGATSKEAAGEPDGAAVGAAGAEGTPRAERRRAILNWLAILGVLLALFTFAGVNLLFDSIHSY</sequence>
<feature type="compositionally biased region" description="Low complexity" evidence="6">
    <location>
        <begin position="297"/>
        <end position="309"/>
    </location>
</feature>
<organism evidence="9 10">
    <name type="scientific">Spirochaeta africana (strain ATCC 700263 / DSM 8902 / Z-7692)</name>
    <dbReference type="NCBI Taxonomy" id="889378"/>
    <lineage>
        <taxon>Bacteria</taxon>
        <taxon>Pseudomonadati</taxon>
        <taxon>Spirochaetota</taxon>
        <taxon>Spirochaetia</taxon>
        <taxon>Spirochaetales</taxon>
        <taxon>Spirochaetaceae</taxon>
        <taxon>Spirochaeta</taxon>
    </lineage>
</organism>
<dbReference type="Proteomes" id="UP000007383">
    <property type="component" value="Chromosome"/>
</dbReference>
<name>H9UFF7_SPIAZ</name>
<dbReference type="eggNOG" id="COG0755">
    <property type="taxonomic scope" value="Bacteria"/>
</dbReference>
<comment type="subcellular location">
    <subcellularLocation>
        <location evidence="1">Membrane</location>
        <topology evidence="1">Multi-pass membrane protein</topology>
    </subcellularLocation>
</comment>
<dbReference type="GO" id="GO:0020037">
    <property type="term" value="F:heme binding"/>
    <property type="evidence" value="ECO:0007669"/>
    <property type="project" value="InterPro"/>
</dbReference>
<evidence type="ECO:0000256" key="2">
    <source>
        <dbReference type="ARBA" id="ARBA00022692"/>
    </source>
</evidence>